<reference evidence="3" key="1">
    <citation type="submission" date="2021-01" db="EMBL/GenBank/DDBJ databases">
        <title>Whole genome shotgun sequence of Planotetraspora silvatica NBRC 100141.</title>
        <authorList>
            <person name="Komaki H."/>
            <person name="Tamura T."/>
        </authorList>
    </citation>
    <scope>NUCLEOTIDE SEQUENCE</scope>
    <source>
        <strain evidence="3">NBRC 100141</strain>
    </source>
</reference>
<dbReference type="GO" id="GO:0003824">
    <property type="term" value="F:catalytic activity"/>
    <property type="evidence" value="ECO:0007669"/>
    <property type="project" value="InterPro"/>
</dbReference>
<sequence>MAHRVLETGTGELLAEIDQGVATLTLNRPERRNALSDSMLEALAAALAACETDREVRCVVLTGAGGAFCAGGDVKAFAEEGAGGPPPQEKIEHQRRLQRATAGRLHAMAKPTIACVDGAAAGAGLGLALACDLRIASEAAVFVTAFARVGLSGDYGATWFLTRMLGTAKALELLLFSPRMTAAQASEAGLVNRVVPPGEALKAALDWGRTLAAGPAVALSAIKGNVLRAVGGDLLTCMDLEVNEIVRCAETDDHAAAVAAFAAKQTPVFQGR</sequence>
<dbReference type="PROSITE" id="PS00166">
    <property type="entry name" value="ENOYL_COA_HYDRATASE"/>
    <property type="match status" value="1"/>
</dbReference>
<dbReference type="AlphaFoldDB" id="A0A8J3UQJ8"/>
<comment type="similarity">
    <text evidence="1 2">Belongs to the enoyl-CoA hydratase/isomerase family.</text>
</comment>
<proteinExistence type="inferred from homology"/>
<evidence type="ECO:0000313" key="4">
    <source>
        <dbReference type="Proteomes" id="UP000644610"/>
    </source>
</evidence>
<dbReference type="Gene3D" id="3.90.226.10">
    <property type="entry name" value="2-enoyl-CoA Hydratase, Chain A, domain 1"/>
    <property type="match status" value="1"/>
</dbReference>
<keyword evidence="4" id="KW-1185">Reference proteome</keyword>
<dbReference type="SUPFAM" id="SSF52096">
    <property type="entry name" value="ClpP/crotonase"/>
    <property type="match status" value="1"/>
</dbReference>
<evidence type="ECO:0000313" key="3">
    <source>
        <dbReference type="EMBL" id="GII50248.1"/>
    </source>
</evidence>
<organism evidence="3 4">
    <name type="scientific">Planotetraspora silvatica</name>
    <dbReference type="NCBI Taxonomy" id="234614"/>
    <lineage>
        <taxon>Bacteria</taxon>
        <taxon>Bacillati</taxon>
        <taxon>Actinomycetota</taxon>
        <taxon>Actinomycetes</taxon>
        <taxon>Streptosporangiales</taxon>
        <taxon>Streptosporangiaceae</taxon>
        <taxon>Planotetraspora</taxon>
    </lineage>
</organism>
<evidence type="ECO:0000256" key="1">
    <source>
        <dbReference type="ARBA" id="ARBA00005254"/>
    </source>
</evidence>
<dbReference type="InterPro" id="IPR018376">
    <property type="entry name" value="Enoyl-CoA_hyd/isom_CS"/>
</dbReference>
<evidence type="ECO:0000256" key="2">
    <source>
        <dbReference type="RuleBase" id="RU003707"/>
    </source>
</evidence>
<dbReference type="Proteomes" id="UP000644610">
    <property type="component" value="Unassembled WGS sequence"/>
</dbReference>
<dbReference type="InterPro" id="IPR014748">
    <property type="entry name" value="Enoyl-CoA_hydra_C"/>
</dbReference>
<comment type="caution">
    <text evidence="3">The sequence shown here is derived from an EMBL/GenBank/DDBJ whole genome shotgun (WGS) entry which is preliminary data.</text>
</comment>
<dbReference type="PANTHER" id="PTHR43802:SF1">
    <property type="entry name" value="IP11341P-RELATED"/>
    <property type="match status" value="1"/>
</dbReference>
<dbReference type="Gene3D" id="1.10.12.10">
    <property type="entry name" value="Lyase 2-enoyl-coa Hydratase, Chain A, domain 2"/>
    <property type="match status" value="1"/>
</dbReference>
<protein>
    <submittedName>
        <fullName evidence="3">Enoyl-CoA hydratase</fullName>
    </submittedName>
</protein>
<dbReference type="EMBL" id="BOOQ01000050">
    <property type="protein sequence ID" value="GII50248.1"/>
    <property type="molecule type" value="Genomic_DNA"/>
</dbReference>
<name>A0A8J3UQJ8_9ACTN</name>
<accession>A0A8J3UQJ8</accession>
<dbReference type="PANTHER" id="PTHR43802">
    <property type="entry name" value="ENOYL-COA HYDRATASE"/>
    <property type="match status" value="1"/>
</dbReference>
<dbReference type="CDD" id="cd06558">
    <property type="entry name" value="crotonase-like"/>
    <property type="match status" value="1"/>
</dbReference>
<dbReference type="InterPro" id="IPR029045">
    <property type="entry name" value="ClpP/crotonase-like_dom_sf"/>
</dbReference>
<gene>
    <name evidence="3" type="ORF">Psi02_66720</name>
</gene>
<dbReference type="RefSeq" id="WP_203979743.1">
    <property type="nucleotide sequence ID" value="NZ_BAAAKY010000014.1"/>
</dbReference>
<dbReference type="Pfam" id="PF00378">
    <property type="entry name" value="ECH_1"/>
    <property type="match status" value="1"/>
</dbReference>
<dbReference type="InterPro" id="IPR001753">
    <property type="entry name" value="Enoyl-CoA_hydra/iso"/>
</dbReference>